<dbReference type="PANTHER" id="PTHR38589">
    <property type="entry name" value="BLR0621 PROTEIN"/>
    <property type="match status" value="1"/>
</dbReference>
<accession>A0ABP8JP24</accession>
<keyword evidence="4" id="KW-1185">Reference proteome</keyword>
<dbReference type="PROSITE" id="PS51257">
    <property type="entry name" value="PROKAR_LIPOPROTEIN"/>
    <property type="match status" value="1"/>
</dbReference>
<organism evidence="3 4">
    <name type="scientific">Brevibacterium pityocampae</name>
    <dbReference type="NCBI Taxonomy" id="506594"/>
    <lineage>
        <taxon>Bacteria</taxon>
        <taxon>Bacillati</taxon>
        <taxon>Actinomycetota</taxon>
        <taxon>Actinomycetes</taxon>
        <taxon>Micrococcales</taxon>
        <taxon>Brevibacteriaceae</taxon>
        <taxon>Brevibacterium</taxon>
    </lineage>
</organism>
<keyword evidence="2" id="KW-0732">Signal</keyword>
<evidence type="ECO:0000313" key="4">
    <source>
        <dbReference type="Proteomes" id="UP001500642"/>
    </source>
</evidence>
<dbReference type="EMBL" id="BAABGL010000018">
    <property type="protein sequence ID" value="GAA4393940.1"/>
    <property type="molecule type" value="Genomic_DNA"/>
</dbReference>
<evidence type="ECO:0000256" key="2">
    <source>
        <dbReference type="SAM" id="SignalP"/>
    </source>
</evidence>
<keyword evidence="3" id="KW-0449">Lipoprotein</keyword>
<dbReference type="RefSeq" id="WP_345032312.1">
    <property type="nucleotide sequence ID" value="NZ_BAABGL010000018.1"/>
</dbReference>
<proteinExistence type="predicted"/>
<feature type="signal peptide" evidence="2">
    <location>
        <begin position="1"/>
        <end position="25"/>
    </location>
</feature>
<name>A0ABP8JP24_9MICO</name>
<sequence>MVHPAVRSAAPLLLVALLATGCARPAGGDAVAAAASGLRAPAQSAPRDLPAPALRTPAGAEAPAGPSLPPLPGIGPETLAEVPADTRQVLISSTPGPADTTATTVLFERAGDGWERTGEYAGHNGGAGWKRDRREGDRTSPIGVFSLSDAGGSLPDPGSLLPYTHEPELRTGAAAAYGEDYAAVFDRVIAIDYNRQPGTPPNDDTRPLGWDAGGKIWLHVDHDSPTRGCITVDAEDMVHLLRTLDPAAHPHIIMGPADDLAR</sequence>
<dbReference type="Proteomes" id="UP001500642">
    <property type="component" value="Unassembled WGS sequence"/>
</dbReference>
<feature type="region of interest" description="Disordered" evidence="1">
    <location>
        <begin position="117"/>
        <end position="136"/>
    </location>
</feature>
<comment type="caution">
    <text evidence="3">The sequence shown here is derived from an EMBL/GenBank/DDBJ whole genome shotgun (WGS) entry which is preliminary data.</text>
</comment>
<feature type="chain" id="PRO_5047245537" evidence="2">
    <location>
        <begin position="26"/>
        <end position="262"/>
    </location>
</feature>
<dbReference type="PANTHER" id="PTHR38589:SF1">
    <property type="entry name" value="BLR0621 PROTEIN"/>
    <property type="match status" value="1"/>
</dbReference>
<reference evidence="4" key="1">
    <citation type="journal article" date="2019" name="Int. J. Syst. Evol. Microbiol.">
        <title>The Global Catalogue of Microorganisms (GCM) 10K type strain sequencing project: providing services to taxonomists for standard genome sequencing and annotation.</title>
        <authorList>
            <consortium name="The Broad Institute Genomics Platform"/>
            <consortium name="The Broad Institute Genome Sequencing Center for Infectious Disease"/>
            <person name="Wu L."/>
            <person name="Ma J."/>
        </authorList>
    </citation>
    <scope>NUCLEOTIDE SEQUENCE [LARGE SCALE GENOMIC DNA]</scope>
    <source>
        <strain evidence="4">JCM 17808</strain>
    </source>
</reference>
<evidence type="ECO:0000256" key="1">
    <source>
        <dbReference type="SAM" id="MobiDB-lite"/>
    </source>
</evidence>
<gene>
    <name evidence="3" type="ORF">GCM10023167_23500</name>
</gene>
<evidence type="ECO:0000313" key="3">
    <source>
        <dbReference type="EMBL" id="GAA4393940.1"/>
    </source>
</evidence>
<protein>
    <submittedName>
        <fullName evidence="3">Lipoprotein</fullName>
    </submittedName>
</protein>
<feature type="region of interest" description="Disordered" evidence="1">
    <location>
        <begin position="41"/>
        <end position="78"/>
    </location>
</feature>